<keyword evidence="8" id="KW-0482">Metalloprotease</keyword>
<dbReference type="CDD" id="cd08662">
    <property type="entry name" value="M13"/>
    <property type="match status" value="1"/>
</dbReference>
<accession>A0A8I6S4B3</accession>
<evidence type="ECO:0000256" key="8">
    <source>
        <dbReference type="ARBA" id="ARBA00023049"/>
    </source>
</evidence>
<dbReference type="Pfam" id="PF05649">
    <property type="entry name" value="Peptidase_M13_N"/>
    <property type="match status" value="1"/>
</dbReference>
<dbReference type="PANTHER" id="PTHR11733">
    <property type="entry name" value="ZINC METALLOPROTEASE FAMILY M13 NEPRILYSIN-RELATED"/>
    <property type="match status" value="1"/>
</dbReference>
<evidence type="ECO:0000256" key="3">
    <source>
        <dbReference type="ARBA" id="ARBA00007357"/>
    </source>
</evidence>
<dbReference type="PANTHER" id="PTHR11733:SF167">
    <property type="entry name" value="FI17812P1-RELATED"/>
    <property type="match status" value="1"/>
</dbReference>
<comment type="cofactor">
    <cofactor evidence="1">
        <name>Zn(2+)</name>
        <dbReference type="ChEBI" id="CHEBI:29105"/>
    </cofactor>
</comment>
<evidence type="ECO:0000259" key="10">
    <source>
        <dbReference type="Pfam" id="PF01431"/>
    </source>
</evidence>
<evidence type="ECO:0000256" key="7">
    <source>
        <dbReference type="ARBA" id="ARBA00022833"/>
    </source>
</evidence>
<keyword evidence="9" id="KW-0812">Transmembrane</keyword>
<dbReference type="AlphaFoldDB" id="A0A8I6S4B3"/>
<dbReference type="GO" id="GO:0046872">
    <property type="term" value="F:metal ion binding"/>
    <property type="evidence" value="ECO:0007669"/>
    <property type="project" value="UniProtKB-KW"/>
</dbReference>
<dbReference type="InterPro" id="IPR008753">
    <property type="entry name" value="Peptidase_M13_N"/>
</dbReference>
<evidence type="ECO:0000256" key="1">
    <source>
        <dbReference type="ARBA" id="ARBA00001947"/>
    </source>
</evidence>
<dbReference type="Gene3D" id="1.10.1380.10">
    <property type="entry name" value="Neutral endopeptidase , domain2"/>
    <property type="match status" value="1"/>
</dbReference>
<keyword evidence="6" id="KW-0378">Hydrolase</keyword>
<evidence type="ECO:0000313" key="12">
    <source>
        <dbReference type="EnsemblMetazoa" id="XP_014255787.1"/>
    </source>
</evidence>
<dbReference type="PROSITE" id="PS51885">
    <property type="entry name" value="NEPRILYSIN"/>
    <property type="match status" value="1"/>
</dbReference>
<dbReference type="OMA" id="IMAREAT"/>
<evidence type="ECO:0000256" key="6">
    <source>
        <dbReference type="ARBA" id="ARBA00022801"/>
    </source>
</evidence>
<keyword evidence="7" id="KW-0862">Zinc</keyword>
<dbReference type="RefSeq" id="XP_014255787.1">
    <property type="nucleotide sequence ID" value="XM_014400301.2"/>
</dbReference>
<name>A0A8I6S4B3_CIMLE</name>
<dbReference type="InterPro" id="IPR000718">
    <property type="entry name" value="Peptidase_M13"/>
</dbReference>
<keyword evidence="13" id="KW-1185">Reference proteome</keyword>
<dbReference type="GeneID" id="106670195"/>
<keyword evidence="9" id="KW-1133">Transmembrane helix</keyword>
<feature type="domain" description="Peptidase M13 C-terminal" evidence="10">
    <location>
        <begin position="581"/>
        <end position="798"/>
    </location>
</feature>
<evidence type="ECO:0000313" key="13">
    <source>
        <dbReference type="Proteomes" id="UP000494040"/>
    </source>
</evidence>
<dbReference type="InterPro" id="IPR024079">
    <property type="entry name" value="MetalloPept_cat_dom_sf"/>
</dbReference>
<dbReference type="InterPro" id="IPR018497">
    <property type="entry name" value="Peptidase_M13_C"/>
</dbReference>
<dbReference type="RefSeq" id="XP_014255786.1">
    <property type="nucleotide sequence ID" value="XM_014400300.2"/>
</dbReference>
<proteinExistence type="inferred from homology"/>
<dbReference type="EnsemblMetazoa" id="XM_014400300.2">
    <property type="protein sequence ID" value="XP_014255786.1"/>
    <property type="gene ID" value="LOC106670195"/>
</dbReference>
<dbReference type="OrthoDB" id="6475849at2759"/>
<evidence type="ECO:0000256" key="9">
    <source>
        <dbReference type="SAM" id="Phobius"/>
    </source>
</evidence>
<dbReference type="PRINTS" id="PR00786">
    <property type="entry name" value="NEPRILYSIN"/>
</dbReference>
<evidence type="ECO:0008006" key="14">
    <source>
        <dbReference type="Google" id="ProtNLM"/>
    </source>
</evidence>
<dbReference type="GO" id="GO:0005886">
    <property type="term" value="C:plasma membrane"/>
    <property type="evidence" value="ECO:0007669"/>
    <property type="project" value="UniProtKB-SubCell"/>
</dbReference>
<evidence type="ECO:0000256" key="5">
    <source>
        <dbReference type="ARBA" id="ARBA00022723"/>
    </source>
</evidence>
<protein>
    <recommendedName>
        <fullName evidence="14">Endothelin-converting enzyme</fullName>
    </recommendedName>
</protein>
<reference evidence="12" key="1">
    <citation type="submission" date="2022-01" db="UniProtKB">
        <authorList>
            <consortium name="EnsemblMetazoa"/>
        </authorList>
    </citation>
    <scope>IDENTIFICATION</scope>
</reference>
<dbReference type="Gene3D" id="3.40.390.10">
    <property type="entry name" value="Collagenase (Catalytic Domain)"/>
    <property type="match status" value="1"/>
</dbReference>
<evidence type="ECO:0000259" key="11">
    <source>
        <dbReference type="Pfam" id="PF05649"/>
    </source>
</evidence>
<comment type="similarity">
    <text evidence="3">Belongs to the peptidase M13 family.</text>
</comment>
<evidence type="ECO:0000256" key="2">
    <source>
        <dbReference type="ARBA" id="ARBA00004401"/>
    </source>
</evidence>
<evidence type="ECO:0000256" key="4">
    <source>
        <dbReference type="ARBA" id="ARBA00022670"/>
    </source>
</evidence>
<dbReference type="GO" id="GO:0016485">
    <property type="term" value="P:protein processing"/>
    <property type="evidence" value="ECO:0007669"/>
    <property type="project" value="TreeGrafter"/>
</dbReference>
<feature type="transmembrane region" description="Helical" evidence="9">
    <location>
        <begin position="52"/>
        <end position="76"/>
    </location>
</feature>
<dbReference type="GO" id="GO:0004222">
    <property type="term" value="F:metalloendopeptidase activity"/>
    <property type="evidence" value="ECO:0007669"/>
    <property type="project" value="InterPro"/>
</dbReference>
<dbReference type="InterPro" id="IPR042089">
    <property type="entry name" value="Peptidase_M13_dom_2"/>
</dbReference>
<dbReference type="EnsemblMetazoa" id="XM_014400301.2">
    <property type="protein sequence ID" value="XP_014255787.1"/>
    <property type="gene ID" value="LOC106670195"/>
</dbReference>
<dbReference type="SUPFAM" id="SSF55486">
    <property type="entry name" value="Metalloproteases ('zincins'), catalytic domain"/>
    <property type="match status" value="1"/>
</dbReference>
<keyword evidence="9" id="KW-0472">Membrane</keyword>
<organism evidence="12 13">
    <name type="scientific">Cimex lectularius</name>
    <name type="common">Bed bug</name>
    <name type="synonym">Acanthia lectularia</name>
    <dbReference type="NCBI Taxonomy" id="79782"/>
    <lineage>
        <taxon>Eukaryota</taxon>
        <taxon>Metazoa</taxon>
        <taxon>Ecdysozoa</taxon>
        <taxon>Arthropoda</taxon>
        <taxon>Hexapoda</taxon>
        <taxon>Insecta</taxon>
        <taxon>Pterygota</taxon>
        <taxon>Neoptera</taxon>
        <taxon>Paraneoptera</taxon>
        <taxon>Hemiptera</taxon>
        <taxon>Heteroptera</taxon>
        <taxon>Panheteroptera</taxon>
        <taxon>Cimicomorpha</taxon>
        <taxon>Cimicidae</taxon>
        <taxon>Cimex</taxon>
    </lineage>
</organism>
<keyword evidence="5" id="KW-0479">Metal-binding</keyword>
<keyword evidence="4" id="KW-0645">Protease</keyword>
<sequence>METTNKSHQPLSSQNSIYTIDGSQLQLAPPSEDMKGPKTKLFGKTSKKHLEAFLIFTILIISILLIALCVTIYLVVETKLGVTPYICLTHQCIRTASVILSSMNKSQDPCDNFYNFVCGNFRTERAAPDPNWGNSWFMINEVLIKRDITDFLLQKSQDDDPEFVQKGRTLYNSCVDFSAMEENGLETYWDILNTTGLPKDPFSNPMSAEQWLCSLAKIRRYTGLNIILGVSVKESISNSSTNQIMFSTPDQAEQIFTGFHWGNENKKIMKESLTDDVKNTWVKSVGKIILLVIKSGGGEIKKDELEASISSLVDLNRALWNLENSPNISKSILNEIPEEISVEELQIYLDKNTVSGKSKLNLAKYISILYEDVWEVKIDLNQTKLQVFQKYYFQLISEFLEKVEDKNIGIYIWWNVLENLAPHVNRELSDLINTFWTKLLDMEYGETRNYFCLSVVNQLMAPAAGFFLVEKMENKTINEIMYLIDAVKNVFAEEIRTLPWMDDSTKRSSIEKLKKMSSFVGIPDVMRDVDEINQLYNVTLEEDSYLTNFLNLIDLHSYDMFSSLAEENNFSTAFFDPLSVNAYYNPSANSISKYDNNLMVFSILAVPAGILHFPFYDLGTESLIYGAIGTVIGHEITHGFDSIGRMYDKSGNVYPWWSNRSVEQYTNRTYCFEEEYNNYVIPRLNATVDGVLTLAENLADDGGLRFAYGAYKRYAEMGEQQRLPGLQAFSDEQLFFMSFANHWCSDETDESLSQILKQDEHSPALVRVNVALQNFGRFAEVWKCPAGSKMNPSKKCNLWN</sequence>
<dbReference type="Pfam" id="PF01431">
    <property type="entry name" value="Peptidase_M13"/>
    <property type="match status" value="1"/>
</dbReference>
<comment type="subcellular location">
    <subcellularLocation>
        <location evidence="2">Cell membrane</location>
        <topology evidence="2">Single-pass type II membrane protein</topology>
    </subcellularLocation>
</comment>
<dbReference type="KEGG" id="clec:106670195"/>
<feature type="domain" description="Peptidase M13 N-terminal" evidence="11">
    <location>
        <begin position="109"/>
        <end position="523"/>
    </location>
</feature>
<dbReference type="Proteomes" id="UP000494040">
    <property type="component" value="Unassembled WGS sequence"/>
</dbReference>